<gene>
    <name evidence="1" type="ORF">Pyn_33414</name>
</gene>
<accession>A0A314Y722</accession>
<protein>
    <submittedName>
        <fullName evidence="1">Uncharacterized protein</fullName>
    </submittedName>
</protein>
<dbReference type="AlphaFoldDB" id="A0A314Y722"/>
<dbReference type="Proteomes" id="UP000250321">
    <property type="component" value="Unassembled WGS sequence"/>
</dbReference>
<name>A0A314Y722_PRUYE</name>
<sequence>MAPKKDSDTVLDSSSSKVVPTSLPFISGVGVNEFAAIFDGLVERFADGRAQFLLCKDLINLLNINYILGPRYLEKKAYQLCNYEPHPIRACILVFPLEGID</sequence>
<evidence type="ECO:0000313" key="1">
    <source>
        <dbReference type="EMBL" id="PQQ03935.1"/>
    </source>
</evidence>
<reference evidence="1 2" key="1">
    <citation type="submission" date="2018-02" db="EMBL/GenBank/DDBJ databases">
        <title>Draft genome of wild Prunus yedoensis var. nudiflora.</title>
        <authorList>
            <person name="Baek S."/>
            <person name="Kim J.-H."/>
            <person name="Choi K."/>
            <person name="Kim G.-B."/>
            <person name="Cho A."/>
            <person name="Jang H."/>
            <person name="Shin C.-H."/>
            <person name="Yu H.-J."/>
            <person name="Mun J.-H."/>
        </authorList>
    </citation>
    <scope>NUCLEOTIDE SEQUENCE [LARGE SCALE GENOMIC DNA]</scope>
    <source>
        <strain evidence="2">cv. Jeju island</strain>
        <tissue evidence="1">Leaf</tissue>
    </source>
</reference>
<evidence type="ECO:0000313" key="2">
    <source>
        <dbReference type="Proteomes" id="UP000250321"/>
    </source>
</evidence>
<keyword evidence="2" id="KW-1185">Reference proteome</keyword>
<dbReference type="EMBL" id="PJQY01001295">
    <property type="protein sequence ID" value="PQQ03935.1"/>
    <property type="molecule type" value="Genomic_DNA"/>
</dbReference>
<comment type="caution">
    <text evidence="1">The sequence shown here is derived from an EMBL/GenBank/DDBJ whole genome shotgun (WGS) entry which is preliminary data.</text>
</comment>
<proteinExistence type="predicted"/>
<organism evidence="1 2">
    <name type="scientific">Prunus yedoensis var. nudiflora</name>
    <dbReference type="NCBI Taxonomy" id="2094558"/>
    <lineage>
        <taxon>Eukaryota</taxon>
        <taxon>Viridiplantae</taxon>
        <taxon>Streptophyta</taxon>
        <taxon>Embryophyta</taxon>
        <taxon>Tracheophyta</taxon>
        <taxon>Spermatophyta</taxon>
        <taxon>Magnoliopsida</taxon>
        <taxon>eudicotyledons</taxon>
        <taxon>Gunneridae</taxon>
        <taxon>Pentapetalae</taxon>
        <taxon>rosids</taxon>
        <taxon>fabids</taxon>
        <taxon>Rosales</taxon>
        <taxon>Rosaceae</taxon>
        <taxon>Amygdaloideae</taxon>
        <taxon>Amygdaleae</taxon>
        <taxon>Prunus</taxon>
    </lineage>
</organism>